<dbReference type="VEuPathDB" id="VectorBase:BGLB030553"/>
<sequence length="256" mass="30441">MAMRCRGTQNRSNSRNNYNRSSSTHNYNRTDSRNNYRADSRNRYSNYNNNYNNNTYNRSKSREYKNRDSDRVFFVRENKNNFAFYPAFINNVPIKAIRDSGCNTLVVRADLIEAQYYRGYTRKVELADGSIKEFKVFKVFIETPFYTGHCEGVAMPNMRHDMLIGNLTGLKECSRQEIEAWEKKYERLQQNRNTETENYISNMVITRSKNKPKQETQEFIDVNDEIVNGEEDKEKEVEIQGQKQDETQAEKPERWN</sequence>
<feature type="region of interest" description="Disordered" evidence="2">
    <location>
        <begin position="1"/>
        <end position="64"/>
    </location>
</feature>
<reference evidence="3" key="1">
    <citation type="submission" date="2020-05" db="UniProtKB">
        <authorList>
            <consortium name="EnsemblMetazoa"/>
        </authorList>
    </citation>
    <scope>IDENTIFICATION</scope>
    <source>
        <strain evidence="3">BB02</strain>
    </source>
</reference>
<evidence type="ECO:0000313" key="3">
    <source>
        <dbReference type="EnsemblMetazoa" id="BGLB030553-PA"/>
    </source>
</evidence>
<feature type="compositionally biased region" description="Basic and acidic residues" evidence="2">
    <location>
        <begin position="28"/>
        <end position="42"/>
    </location>
</feature>
<protein>
    <submittedName>
        <fullName evidence="3">Uncharacterized protein</fullName>
    </submittedName>
</protein>
<feature type="compositionally biased region" description="Low complexity" evidence="2">
    <location>
        <begin position="43"/>
        <end position="58"/>
    </location>
</feature>
<dbReference type="Proteomes" id="UP000076420">
    <property type="component" value="Unassembled WGS sequence"/>
</dbReference>
<dbReference type="PANTHER" id="PTHR46888">
    <property type="entry name" value="ZINC KNUCKLE DOMAINCONTAINING PROTEIN-RELATED"/>
    <property type="match status" value="1"/>
</dbReference>
<feature type="coiled-coil region" evidence="1">
    <location>
        <begin position="171"/>
        <end position="198"/>
    </location>
</feature>
<dbReference type="STRING" id="6526.A0A2C9LFL8"/>
<dbReference type="VEuPathDB" id="VectorBase:BGLAX_028509"/>
<evidence type="ECO:0000256" key="1">
    <source>
        <dbReference type="SAM" id="Coils"/>
    </source>
</evidence>
<feature type="compositionally biased region" description="Basic and acidic residues" evidence="2">
    <location>
        <begin position="230"/>
        <end position="256"/>
    </location>
</feature>
<evidence type="ECO:0000313" key="4">
    <source>
        <dbReference type="Proteomes" id="UP000076420"/>
    </source>
</evidence>
<keyword evidence="1" id="KW-0175">Coiled coil</keyword>
<feature type="compositionally biased region" description="Low complexity" evidence="2">
    <location>
        <begin position="10"/>
        <end position="27"/>
    </location>
</feature>
<name>A0A2C9LFL8_BIOGL</name>
<dbReference type="AlphaFoldDB" id="A0A2C9LFL8"/>
<evidence type="ECO:0000256" key="2">
    <source>
        <dbReference type="SAM" id="MobiDB-lite"/>
    </source>
</evidence>
<proteinExistence type="predicted"/>
<organism evidence="3 4">
    <name type="scientific">Biomphalaria glabrata</name>
    <name type="common">Bloodfluke planorb</name>
    <name type="synonym">Freshwater snail</name>
    <dbReference type="NCBI Taxonomy" id="6526"/>
    <lineage>
        <taxon>Eukaryota</taxon>
        <taxon>Metazoa</taxon>
        <taxon>Spiralia</taxon>
        <taxon>Lophotrochozoa</taxon>
        <taxon>Mollusca</taxon>
        <taxon>Gastropoda</taxon>
        <taxon>Heterobranchia</taxon>
        <taxon>Euthyneura</taxon>
        <taxon>Panpulmonata</taxon>
        <taxon>Hygrophila</taxon>
        <taxon>Lymnaeoidea</taxon>
        <taxon>Planorbidae</taxon>
        <taxon>Biomphalaria</taxon>
    </lineage>
</organism>
<dbReference type="PANTHER" id="PTHR46888:SF1">
    <property type="entry name" value="RIBONUCLEASE H"/>
    <property type="match status" value="1"/>
</dbReference>
<accession>A0A2C9LFL8</accession>
<dbReference type="EnsemblMetazoa" id="BGLB030553-RA">
    <property type="protein sequence ID" value="BGLB030553-PA"/>
    <property type="gene ID" value="BGLB030553"/>
</dbReference>
<feature type="region of interest" description="Disordered" evidence="2">
    <location>
        <begin position="210"/>
        <end position="256"/>
    </location>
</feature>
<dbReference type="KEGG" id="bgt:106060898"/>
<gene>
    <name evidence="3" type="primary">106060898</name>
</gene>